<dbReference type="PANTHER" id="PTHR47245">
    <property type="entry name" value="PEPTIDYLPROLYL ISOMERASE"/>
    <property type="match status" value="1"/>
</dbReference>
<dbReference type="SUPFAM" id="SSF54534">
    <property type="entry name" value="FKBP-like"/>
    <property type="match status" value="1"/>
</dbReference>
<name>A0AA40T247_9NOST</name>
<gene>
    <name evidence="8" type="ORF">FNW02_27755</name>
</gene>
<organism evidence="8 9">
    <name type="scientific">Komarekiella delphini-convector SJRDD-AB1</name>
    <dbReference type="NCBI Taxonomy" id="2593771"/>
    <lineage>
        <taxon>Bacteria</taxon>
        <taxon>Bacillati</taxon>
        <taxon>Cyanobacteriota</taxon>
        <taxon>Cyanophyceae</taxon>
        <taxon>Nostocales</taxon>
        <taxon>Nostocaceae</taxon>
        <taxon>Komarekiella</taxon>
        <taxon>Komarekiella delphini-convector</taxon>
    </lineage>
</organism>
<sequence>MSQTITITNEDILEQVKISGKIPEIIEEIVTRKVVENAADKAGIKVETEEIQKAADQLRLVNQLQSADDTWAWLEKQGLSLDDFEKLNYSNLISNKLFRHLFADKVKPYFFQHQLDYARVVLYEVILDDEDLAIELFYAIQEGELSFYDVAHKYIQDIELRRKGGYRGIVYRQDLKPEISAAVFAAKPPQHLKPIVTSKGIHLILVEEIIQPELDNALYQKIASNLFSEWLKQQIAQVDVVKQLDSYCLSSNSES</sequence>
<proteinExistence type="predicted"/>
<dbReference type="EMBL" id="VJXY01000042">
    <property type="protein sequence ID" value="MBD6619519.1"/>
    <property type="molecule type" value="Genomic_DNA"/>
</dbReference>
<keyword evidence="9" id="KW-1185">Reference proteome</keyword>
<reference evidence="8" key="1">
    <citation type="submission" date="2019-07" db="EMBL/GenBank/DDBJ databases">
        <title>Toxilogical consequences of a new and cryptic species of cyanobacteria (Komarekiella delphini-convector) recovered from the epidermis of a bottlenose dolphin and 1500 ft. in the air.</title>
        <authorList>
            <person name="Brown A.O."/>
            <person name="Dvorak P."/>
            <person name="Villanueva C.D."/>
            <person name="Foss A.J."/>
            <person name="Garvey A.D."/>
            <person name="Gibson Q.A."/>
            <person name="Johansen J.R."/>
            <person name="Casamatta D.A."/>
        </authorList>
    </citation>
    <scope>NUCLEOTIDE SEQUENCE</scope>
    <source>
        <strain evidence="8">SJRDD-AB1</strain>
    </source>
</reference>
<evidence type="ECO:0000313" key="8">
    <source>
        <dbReference type="EMBL" id="MBD6619519.1"/>
    </source>
</evidence>
<accession>A0AA40T247</accession>
<dbReference type="PROSITE" id="PS50198">
    <property type="entry name" value="PPIC_PPIASE_2"/>
    <property type="match status" value="1"/>
</dbReference>
<comment type="catalytic activity">
    <reaction evidence="1">
        <text>[protein]-peptidylproline (omega=180) = [protein]-peptidylproline (omega=0)</text>
        <dbReference type="Rhea" id="RHEA:16237"/>
        <dbReference type="Rhea" id="RHEA-COMP:10747"/>
        <dbReference type="Rhea" id="RHEA-COMP:10748"/>
        <dbReference type="ChEBI" id="CHEBI:83833"/>
        <dbReference type="ChEBI" id="CHEBI:83834"/>
        <dbReference type="EC" id="5.2.1.8"/>
    </reaction>
</comment>
<protein>
    <recommendedName>
        <fullName evidence="2">peptidylprolyl isomerase</fullName>
        <ecNumber evidence="2">5.2.1.8</ecNumber>
    </recommendedName>
</protein>
<evidence type="ECO:0000256" key="3">
    <source>
        <dbReference type="ARBA" id="ARBA00022729"/>
    </source>
</evidence>
<evidence type="ECO:0000256" key="6">
    <source>
        <dbReference type="PROSITE-ProRule" id="PRU00278"/>
    </source>
</evidence>
<dbReference type="Gene3D" id="1.10.4030.10">
    <property type="entry name" value="Porin chaperone SurA, peptide-binding domain"/>
    <property type="match status" value="1"/>
</dbReference>
<dbReference type="Pfam" id="PF00639">
    <property type="entry name" value="Rotamase"/>
    <property type="match status" value="1"/>
</dbReference>
<keyword evidence="3" id="KW-0732">Signal</keyword>
<evidence type="ECO:0000313" key="9">
    <source>
        <dbReference type="Proteomes" id="UP001165986"/>
    </source>
</evidence>
<dbReference type="PANTHER" id="PTHR47245:SF1">
    <property type="entry name" value="FOLDASE PROTEIN PRSA"/>
    <property type="match status" value="1"/>
</dbReference>
<evidence type="ECO:0000259" key="7">
    <source>
        <dbReference type="PROSITE" id="PS50198"/>
    </source>
</evidence>
<dbReference type="InterPro" id="IPR046357">
    <property type="entry name" value="PPIase_dom_sf"/>
</dbReference>
<keyword evidence="4 6" id="KW-0697">Rotamase</keyword>
<dbReference type="InterPro" id="IPR000297">
    <property type="entry name" value="PPIase_PpiC"/>
</dbReference>
<dbReference type="AlphaFoldDB" id="A0AA40T247"/>
<dbReference type="InterPro" id="IPR027304">
    <property type="entry name" value="Trigger_fact/SurA_dom_sf"/>
</dbReference>
<dbReference type="Gene3D" id="3.10.50.40">
    <property type="match status" value="1"/>
</dbReference>
<evidence type="ECO:0000256" key="4">
    <source>
        <dbReference type="ARBA" id="ARBA00023110"/>
    </source>
</evidence>
<comment type="caution">
    <text evidence="8">The sequence shown here is derived from an EMBL/GenBank/DDBJ whole genome shotgun (WGS) entry which is preliminary data.</text>
</comment>
<dbReference type="SUPFAM" id="SSF109998">
    <property type="entry name" value="Triger factor/SurA peptide-binding domain-like"/>
    <property type="match status" value="1"/>
</dbReference>
<dbReference type="EC" id="5.2.1.8" evidence="2"/>
<feature type="domain" description="PpiC" evidence="7">
    <location>
        <begin position="117"/>
        <end position="208"/>
    </location>
</feature>
<dbReference type="GO" id="GO:0003755">
    <property type="term" value="F:peptidyl-prolyl cis-trans isomerase activity"/>
    <property type="evidence" value="ECO:0007669"/>
    <property type="project" value="UniProtKB-KW"/>
</dbReference>
<dbReference type="InterPro" id="IPR050245">
    <property type="entry name" value="PrsA_foldase"/>
</dbReference>
<evidence type="ECO:0000256" key="5">
    <source>
        <dbReference type="ARBA" id="ARBA00023235"/>
    </source>
</evidence>
<evidence type="ECO:0000256" key="2">
    <source>
        <dbReference type="ARBA" id="ARBA00013194"/>
    </source>
</evidence>
<dbReference type="RefSeq" id="WP_191760712.1">
    <property type="nucleotide sequence ID" value="NZ_VJXY01000042.1"/>
</dbReference>
<keyword evidence="5 6" id="KW-0413">Isomerase</keyword>
<evidence type="ECO:0000256" key="1">
    <source>
        <dbReference type="ARBA" id="ARBA00000971"/>
    </source>
</evidence>
<dbReference type="Proteomes" id="UP001165986">
    <property type="component" value="Unassembled WGS sequence"/>
</dbReference>